<evidence type="ECO:0000313" key="2">
    <source>
        <dbReference type="EMBL" id="WVZ14671.1"/>
    </source>
</evidence>
<keyword evidence="3" id="KW-1185">Reference proteome</keyword>
<evidence type="ECO:0000256" key="1">
    <source>
        <dbReference type="SAM" id="MobiDB-lite"/>
    </source>
</evidence>
<dbReference type="PANTHER" id="PTHR14386:SF2">
    <property type="entry name" value="PROTEIN FAM204A"/>
    <property type="match status" value="1"/>
</dbReference>
<sequence length="159" mass="18319">NYTKGDEREKRMEKEEEDRRREAAIASTPCLRPNFKPKGVTQNQLEKFRELHKRRLQVKSKSKFKIKSKDGANKKSHGDDLCSQDSVAQGSKIDPKESGYWNDCEGSDSTNEEAKDDLPMISAPNKRKLHWGALVTQLEVFSQALWIDYETNLQFWSGV</sequence>
<feature type="compositionally biased region" description="Basic and acidic residues" evidence="1">
    <location>
        <begin position="67"/>
        <end position="80"/>
    </location>
</feature>
<proteinExistence type="predicted"/>
<dbReference type="InterPro" id="IPR037690">
    <property type="entry name" value="FAM204A"/>
</dbReference>
<dbReference type="PANTHER" id="PTHR14386">
    <property type="entry name" value="PROTEIN FAM204A"/>
    <property type="match status" value="1"/>
</dbReference>
<dbReference type="Proteomes" id="UP001374535">
    <property type="component" value="Chromosome 4"/>
</dbReference>
<protein>
    <submittedName>
        <fullName evidence="2">Uncharacterized protein</fullName>
    </submittedName>
</protein>
<dbReference type="EMBL" id="CP144697">
    <property type="protein sequence ID" value="WVZ14671.1"/>
    <property type="molecule type" value="Genomic_DNA"/>
</dbReference>
<feature type="compositionally biased region" description="Basic and acidic residues" evidence="1">
    <location>
        <begin position="1"/>
        <end position="23"/>
    </location>
</feature>
<name>A0AAQ3S3M0_VIGMU</name>
<feature type="region of interest" description="Disordered" evidence="1">
    <location>
        <begin position="59"/>
        <end position="117"/>
    </location>
</feature>
<evidence type="ECO:0000313" key="3">
    <source>
        <dbReference type="Proteomes" id="UP001374535"/>
    </source>
</evidence>
<reference evidence="2 3" key="1">
    <citation type="journal article" date="2023" name="Life. Sci Alliance">
        <title>Evolutionary insights into 3D genome organization and epigenetic landscape of Vigna mungo.</title>
        <authorList>
            <person name="Junaid A."/>
            <person name="Singh B."/>
            <person name="Bhatia S."/>
        </authorList>
    </citation>
    <scope>NUCLEOTIDE SEQUENCE [LARGE SCALE GENOMIC DNA]</scope>
    <source>
        <strain evidence="2">Urdbean</strain>
    </source>
</reference>
<organism evidence="2 3">
    <name type="scientific">Vigna mungo</name>
    <name type="common">Black gram</name>
    <name type="synonym">Phaseolus mungo</name>
    <dbReference type="NCBI Taxonomy" id="3915"/>
    <lineage>
        <taxon>Eukaryota</taxon>
        <taxon>Viridiplantae</taxon>
        <taxon>Streptophyta</taxon>
        <taxon>Embryophyta</taxon>
        <taxon>Tracheophyta</taxon>
        <taxon>Spermatophyta</taxon>
        <taxon>Magnoliopsida</taxon>
        <taxon>eudicotyledons</taxon>
        <taxon>Gunneridae</taxon>
        <taxon>Pentapetalae</taxon>
        <taxon>rosids</taxon>
        <taxon>fabids</taxon>
        <taxon>Fabales</taxon>
        <taxon>Fabaceae</taxon>
        <taxon>Papilionoideae</taxon>
        <taxon>50 kb inversion clade</taxon>
        <taxon>NPAAA clade</taxon>
        <taxon>indigoferoid/millettioid clade</taxon>
        <taxon>Phaseoleae</taxon>
        <taxon>Vigna</taxon>
    </lineage>
</organism>
<accession>A0AAQ3S3M0</accession>
<feature type="region of interest" description="Disordered" evidence="1">
    <location>
        <begin position="1"/>
        <end position="42"/>
    </location>
</feature>
<dbReference type="AlphaFoldDB" id="A0AAQ3S3M0"/>
<feature type="non-terminal residue" evidence="2">
    <location>
        <position position="1"/>
    </location>
</feature>
<gene>
    <name evidence="2" type="ORF">V8G54_012237</name>
</gene>